<protein>
    <submittedName>
        <fullName evidence="9">Uncharacterized protein</fullName>
    </submittedName>
</protein>
<keyword evidence="5" id="KW-0472">Membrane</keyword>
<evidence type="ECO:0000256" key="2">
    <source>
        <dbReference type="ARBA" id="ARBA00022692"/>
    </source>
</evidence>
<dbReference type="GO" id="GO:0016020">
    <property type="term" value="C:membrane"/>
    <property type="evidence" value="ECO:0007669"/>
    <property type="project" value="UniProtKB-SubCell"/>
</dbReference>
<gene>
    <name evidence="9" type="ORF">PTSG_04953</name>
</gene>
<dbReference type="Gene3D" id="3.90.550.10">
    <property type="entry name" value="Spore Coat Polysaccharide Biosynthesis Protein SpsA, Chain A"/>
    <property type="match status" value="1"/>
</dbReference>
<dbReference type="EMBL" id="GL832965">
    <property type="protein sequence ID" value="EGD73237.1"/>
    <property type="molecule type" value="Genomic_DNA"/>
</dbReference>
<organism evidence="10">
    <name type="scientific">Salpingoeca rosetta (strain ATCC 50818 / BSB-021)</name>
    <dbReference type="NCBI Taxonomy" id="946362"/>
    <lineage>
        <taxon>Eukaryota</taxon>
        <taxon>Choanoflagellata</taxon>
        <taxon>Craspedida</taxon>
        <taxon>Salpingoecidae</taxon>
        <taxon>Salpingoeca</taxon>
    </lineage>
</organism>
<evidence type="ECO:0000256" key="8">
    <source>
        <dbReference type="SAM" id="SignalP"/>
    </source>
</evidence>
<dbReference type="Proteomes" id="UP000007799">
    <property type="component" value="Unassembled WGS sequence"/>
</dbReference>
<dbReference type="GeneID" id="16074847"/>
<keyword evidence="2" id="KW-0812">Transmembrane</keyword>
<dbReference type="Pfam" id="PF13896">
    <property type="entry name" value="Glyco_transf_49"/>
    <property type="match status" value="1"/>
</dbReference>
<feature type="compositionally biased region" description="Basic and acidic residues" evidence="7">
    <location>
        <begin position="40"/>
        <end position="56"/>
    </location>
</feature>
<dbReference type="eggNOG" id="KOG3765">
    <property type="taxonomic scope" value="Eukaryota"/>
</dbReference>
<dbReference type="InterPro" id="IPR051292">
    <property type="entry name" value="Xyl/GlcA_transferase"/>
</dbReference>
<reference evidence="9" key="1">
    <citation type="submission" date="2009-08" db="EMBL/GenBank/DDBJ databases">
        <title>Annotation of Salpingoeca rosetta.</title>
        <authorList>
            <consortium name="The Broad Institute Genome Sequencing Platform"/>
            <person name="Russ C."/>
            <person name="Cuomo C."/>
            <person name="Burger G."/>
            <person name="Gray M.W."/>
            <person name="Holland P.W.H."/>
            <person name="King N."/>
            <person name="Lang F.B.F."/>
            <person name="Roger A.J."/>
            <person name="Ruiz-Trillo I."/>
            <person name="Young S.K."/>
            <person name="Zeng Q."/>
            <person name="Gargeya S."/>
            <person name="Alvarado L."/>
            <person name="Berlin A."/>
            <person name="Chapman S.B."/>
            <person name="Chen Z."/>
            <person name="Freedman E."/>
            <person name="Gellesch M."/>
            <person name="Goldberg J."/>
            <person name="Griggs A."/>
            <person name="Gujja S."/>
            <person name="Heilman E."/>
            <person name="Heiman D."/>
            <person name="Howarth C."/>
            <person name="Mehta T."/>
            <person name="Neiman D."/>
            <person name="Pearson M."/>
            <person name="Roberts A."/>
            <person name="Saif S."/>
            <person name="Shea T."/>
            <person name="Shenoy N."/>
            <person name="Sisk P."/>
            <person name="Stolte C."/>
            <person name="Sykes S."/>
            <person name="White J."/>
            <person name="Yandava C."/>
            <person name="Haas B."/>
            <person name="Nusbaum C."/>
            <person name="Birren B."/>
        </authorList>
    </citation>
    <scope>NUCLEOTIDE SEQUENCE [LARGE SCALE GENOMIC DNA]</scope>
    <source>
        <strain evidence="9">ATCC 50818</strain>
    </source>
</reference>
<dbReference type="RefSeq" id="XP_004994268.1">
    <property type="nucleotide sequence ID" value="XM_004994211.1"/>
</dbReference>
<keyword evidence="10" id="KW-1185">Reference proteome</keyword>
<keyword evidence="8" id="KW-0732">Signal</keyword>
<keyword evidence="4" id="KW-1133">Transmembrane helix</keyword>
<dbReference type="STRING" id="946362.F2U934"/>
<feature type="region of interest" description="Disordered" evidence="7">
    <location>
        <begin position="35"/>
        <end position="56"/>
    </location>
</feature>
<evidence type="ECO:0000313" key="10">
    <source>
        <dbReference type="Proteomes" id="UP000007799"/>
    </source>
</evidence>
<comment type="subcellular location">
    <subcellularLocation>
        <location evidence="1">Membrane</location>
        <topology evidence="1">Single-pass type II membrane protein</topology>
    </subcellularLocation>
</comment>
<dbReference type="GO" id="GO:0035269">
    <property type="term" value="P:protein O-linked glycosylation via mannose"/>
    <property type="evidence" value="ECO:0007669"/>
    <property type="project" value="TreeGrafter"/>
</dbReference>
<dbReference type="GO" id="GO:0015020">
    <property type="term" value="F:glucuronosyltransferase activity"/>
    <property type="evidence" value="ECO:0007669"/>
    <property type="project" value="TreeGrafter"/>
</dbReference>
<evidence type="ECO:0000313" key="9">
    <source>
        <dbReference type="EMBL" id="EGD73237.1"/>
    </source>
</evidence>
<evidence type="ECO:0000256" key="4">
    <source>
        <dbReference type="ARBA" id="ARBA00022989"/>
    </source>
</evidence>
<accession>F2U934</accession>
<evidence type="ECO:0000256" key="7">
    <source>
        <dbReference type="SAM" id="MobiDB-lite"/>
    </source>
</evidence>
<dbReference type="OrthoDB" id="411524at2759"/>
<evidence type="ECO:0000256" key="1">
    <source>
        <dbReference type="ARBA" id="ARBA00004606"/>
    </source>
</evidence>
<dbReference type="InterPro" id="IPR029044">
    <property type="entry name" value="Nucleotide-diphossugar_trans"/>
</dbReference>
<feature type="chain" id="PRO_5003287267" evidence="8">
    <location>
        <begin position="32"/>
        <end position="625"/>
    </location>
</feature>
<evidence type="ECO:0000256" key="6">
    <source>
        <dbReference type="ARBA" id="ARBA00023180"/>
    </source>
</evidence>
<dbReference type="InParanoid" id="F2U934"/>
<dbReference type="SUPFAM" id="SSF53448">
    <property type="entry name" value="Nucleotide-diphospho-sugar transferases"/>
    <property type="match status" value="1"/>
</dbReference>
<dbReference type="AlphaFoldDB" id="F2U934"/>
<keyword evidence="3" id="KW-0735">Signal-anchor</keyword>
<keyword evidence="6" id="KW-0325">Glycoprotein</keyword>
<sequence>MRCGLRRLVLVAVVVSSLAPLLLVLLHGSQQQHGQQEVVDAGKGESGHHTQSLDRRQQQQECLLQTHIVKASEPLRATGWWQGHATWTQPVSQGQQCWQSLRTGGSAEGIRAIYQYLGIKAALSPTMEFSQDPLMTLKFSAKATGEGGGEQGADRGPQALIVVSPHSDGYTQEDWSACLAALYADDSSQAHSHAPGPWPSTIKCRLTSLSPPSEDVAGTPDSALVSEVHLGRSELGLSARAGSTVILDVIVGLACVRCTHTVQFDAIELAVVDGKTGAALAAAPMCPRTPTHMPQHAREGSAPTTLQTMHLTGPPFKHPLSIVTQVSLDRLSLLRYLPSTWSGPVSMAVHHSDDSDGGDGGRESAAAWVPAFVLKHLRKLAPTQPWAATLTLGRTGEPYPINALRNAAIEGAATDFVFIMDADFVPTSNLKDQFALAAGFVDGNGDSVARTAFVVPAFEMLQGDRASIGVGDLPKTMEQLVAAMEAGTVRPFRESVSPLSHAATDYSYWRHAYTPYTVDYQVDLYEPYVIVQKTNHLPLFDPNFTGYGMNKISHSLELHAAGYQFVVVPRAWIMHLPHPESQHAHRFLHDVVRQAEIRVQRFQFVRHLQSKFALDCDGSDKTKSS</sequence>
<dbReference type="GO" id="GO:0042285">
    <property type="term" value="F:xylosyltransferase activity"/>
    <property type="evidence" value="ECO:0007669"/>
    <property type="project" value="TreeGrafter"/>
</dbReference>
<proteinExistence type="predicted"/>
<evidence type="ECO:0000256" key="5">
    <source>
        <dbReference type="ARBA" id="ARBA00023136"/>
    </source>
</evidence>
<feature type="signal peptide" evidence="8">
    <location>
        <begin position="1"/>
        <end position="31"/>
    </location>
</feature>
<dbReference type="PANTHER" id="PTHR12270:SF52">
    <property type="entry name" value="GLYCOSYLTRANSFERASE-LIKE PROTEIN GNT13-RELATED"/>
    <property type="match status" value="1"/>
</dbReference>
<name>F2U934_SALR5</name>
<dbReference type="KEGG" id="sre:PTSG_04953"/>
<dbReference type="PANTHER" id="PTHR12270">
    <property type="entry name" value="GLYCOSYLTRANSFERASE-RELATED"/>
    <property type="match status" value="1"/>
</dbReference>
<evidence type="ECO:0000256" key="3">
    <source>
        <dbReference type="ARBA" id="ARBA00022968"/>
    </source>
</evidence>